<feature type="transmembrane region" description="Helical" evidence="2">
    <location>
        <begin position="80"/>
        <end position="99"/>
    </location>
</feature>
<sequence>MAKPSGHHVFNAFRGALIGTAEAVPGVSGGTVALITGVYEKLIDGAGHITSALRMGASDLPRGRGAARARAELRNVDWTVLLPLLAGMAVALVLAAKLIAPLVEEHPQSAYALFFGLVLASLWVPYSGSGKRWTVGNYALCVVVALGAFTLTGLPPGEMPTHPVVVALAGSIAICALVLPGISGSFLLLTMGLYEPTIEAVNERDFGYLAAFALGCVVGLALFVKLLKWLLANYHHMTLVVMTGLMAGSLRALWPWQDDDRGLLAPSGSVGLTCALFALGAAVVIAVLVVEHRAQGKKAEPSAAAPKRGRHARVTSGSGRD</sequence>
<dbReference type="PANTHER" id="PTHR37308">
    <property type="entry name" value="INTEGRAL MEMBRANE PROTEIN"/>
    <property type="match status" value="1"/>
</dbReference>
<feature type="transmembrane region" description="Helical" evidence="2">
    <location>
        <begin position="111"/>
        <end position="129"/>
    </location>
</feature>
<evidence type="ECO:0000313" key="4">
    <source>
        <dbReference type="Proteomes" id="UP001303236"/>
    </source>
</evidence>
<accession>A0ABY9VVD2</accession>
<name>A0ABY9VVD2_9ACTN</name>
<evidence type="ECO:0000256" key="2">
    <source>
        <dbReference type="SAM" id="Phobius"/>
    </source>
</evidence>
<evidence type="ECO:0000313" key="3">
    <source>
        <dbReference type="EMBL" id="WNF27753.1"/>
    </source>
</evidence>
<dbReference type="Pfam" id="PF04018">
    <property type="entry name" value="VCA0040-like"/>
    <property type="match status" value="1"/>
</dbReference>
<proteinExistence type="predicted"/>
<feature type="transmembrane region" description="Helical" evidence="2">
    <location>
        <begin position="166"/>
        <end position="194"/>
    </location>
</feature>
<protein>
    <submittedName>
        <fullName evidence="3">DUF368 domain-containing protein</fullName>
    </submittedName>
</protein>
<feature type="region of interest" description="Disordered" evidence="1">
    <location>
        <begin position="298"/>
        <end position="321"/>
    </location>
</feature>
<dbReference type="PANTHER" id="PTHR37308:SF1">
    <property type="entry name" value="POLYPRENYL-PHOSPHATE TRANSPORTER"/>
    <property type="match status" value="1"/>
</dbReference>
<dbReference type="Proteomes" id="UP001303236">
    <property type="component" value="Chromosome"/>
</dbReference>
<feature type="transmembrane region" description="Helical" evidence="2">
    <location>
        <begin position="269"/>
        <end position="290"/>
    </location>
</feature>
<keyword evidence="4" id="KW-1185">Reference proteome</keyword>
<dbReference type="InterPro" id="IPR007163">
    <property type="entry name" value="VCA0040-like"/>
</dbReference>
<gene>
    <name evidence="3" type="ORF">RI138_13490</name>
</gene>
<feature type="transmembrane region" description="Helical" evidence="2">
    <location>
        <begin position="206"/>
        <end position="227"/>
    </location>
</feature>
<reference evidence="3 4" key="1">
    <citation type="submission" date="2023-09" db="EMBL/GenBank/DDBJ databases">
        <title>Genome completion map analysis of the actinomycetes C11-1.</title>
        <authorList>
            <person name="Qin P."/>
            <person name="Guan P."/>
        </authorList>
    </citation>
    <scope>NUCLEOTIDE SEQUENCE [LARGE SCALE GENOMIC DNA]</scope>
    <source>
        <strain evidence="3 4">C11-1</strain>
    </source>
</reference>
<feature type="transmembrane region" description="Helical" evidence="2">
    <location>
        <begin position="135"/>
        <end position="154"/>
    </location>
</feature>
<evidence type="ECO:0000256" key="1">
    <source>
        <dbReference type="SAM" id="MobiDB-lite"/>
    </source>
</evidence>
<dbReference type="EMBL" id="CP134500">
    <property type="protein sequence ID" value="WNF27753.1"/>
    <property type="molecule type" value="Genomic_DNA"/>
</dbReference>
<keyword evidence="2" id="KW-1133">Transmembrane helix</keyword>
<keyword evidence="2" id="KW-0472">Membrane</keyword>
<keyword evidence="2" id="KW-0812">Transmembrane</keyword>
<organism evidence="3 4">
    <name type="scientific">Streptomyces durocortorensis</name>
    <dbReference type="NCBI Taxonomy" id="2811104"/>
    <lineage>
        <taxon>Bacteria</taxon>
        <taxon>Bacillati</taxon>
        <taxon>Actinomycetota</taxon>
        <taxon>Actinomycetes</taxon>
        <taxon>Kitasatosporales</taxon>
        <taxon>Streptomycetaceae</taxon>
        <taxon>Streptomyces</taxon>
    </lineage>
</organism>